<dbReference type="EC" id="2.3.2.3" evidence="6"/>
<keyword evidence="5 6" id="KW-0472">Membrane</keyword>
<dbReference type="RefSeq" id="WP_056986770.1">
    <property type="nucleotide sequence ID" value="NZ_AZFH01000068.1"/>
</dbReference>
<dbReference type="STRING" id="1423740.FC36_GL000116"/>
<keyword evidence="4 6" id="KW-1133">Transmembrane helix</keyword>
<evidence type="ECO:0000313" key="8">
    <source>
        <dbReference type="Proteomes" id="UP000051048"/>
    </source>
</evidence>
<comment type="caution">
    <text evidence="7">The sequence shown here is derived from an EMBL/GenBank/DDBJ whole genome shotgun (WGS) entry which is preliminary data.</text>
</comment>
<dbReference type="Pfam" id="PF03706">
    <property type="entry name" value="LPG_synthase_TM"/>
    <property type="match status" value="1"/>
</dbReference>
<dbReference type="GO" id="GO:0050071">
    <property type="term" value="F:phosphatidylglycerol lysyltransferase activity"/>
    <property type="evidence" value="ECO:0007669"/>
    <property type="project" value="UniProtKB-EC"/>
</dbReference>
<evidence type="ECO:0000313" key="7">
    <source>
        <dbReference type="EMBL" id="KRL80182.1"/>
    </source>
</evidence>
<dbReference type="PANTHER" id="PTHR37693">
    <property type="entry name" value="PHOSPHATIDYLGLYCEROL LYSYLTRANSFERASE"/>
    <property type="match status" value="1"/>
</dbReference>
<reference evidence="7 8" key="1">
    <citation type="journal article" date="2015" name="Genome Announc.">
        <title>Expanding the biotechnology potential of lactobacilli through comparative genomics of 213 strains and associated genera.</title>
        <authorList>
            <person name="Sun Z."/>
            <person name="Harris H.M."/>
            <person name="McCann A."/>
            <person name="Guo C."/>
            <person name="Argimon S."/>
            <person name="Zhang W."/>
            <person name="Yang X."/>
            <person name="Jeffery I.B."/>
            <person name="Cooney J.C."/>
            <person name="Kagawa T.F."/>
            <person name="Liu W."/>
            <person name="Song Y."/>
            <person name="Salvetti E."/>
            <person name="Wrobel A."/>
            <person name="Rasinkangas P."/>
            <person name="Parkhill J."/>
            <person name="Rea M.C."/>
            <person name="O'Sullivan O."/>
            <person name="Ritari J."/>
            <person name="Douillard F.P."/>
            <person name="Paul Ross R."/>
            <person name="Yang R."/>
            <person name="Briner A.E."/>
            <person name="Felis G.E."/>
            <person name="de Vos W.M."/>
            <person name="Barrangou R."/>
            <person name="Klaenhammer T.R."/>
            <person name="Caufield P.W."/>
            <person name="Cui Y."/>
            <person name="Zhang H."/>
            <person name="O'Toole P.W."/>
        </authorList>
    </citation>
    <scope>NUCLEOTIDE SEQUENCE [LARGE SCALE GENOMIC DNA]</scope>
    <source>
        <strain evidence="7 8">DSM 15833</strain>
    </source>
</reference>
<keyword evidence="3 6" id="KW-0812">Transmembrane</keyword>
<keyword evidence="6" id="KW-0443">Lipid metabolism</keyword>
<comment type="subcellular location">
    <subcellularLocation>
        <location evidence="1 6">Cell membrane</location>
        <topology evidence="1 6">Multi-pass membrane protein</topology>
    </subcellularLocation>
</comment>
<feature type="transmembrane region" description="Helical" evidence="6">
    <location>
        <begin position="306"/>
        <end position="331"/>
    </location>
</feature>
<feature type="transmembrane region" description="Helical" evidence="6">
    <location>
        <begin position="124"/>
        <end position="147"/>
    </location>
</feature>
<dbReference type="OrthoDB" id="9810654at2"/>
<feature type="transmembrane region" description="Helical" evidence="6">
    <location>
        <begin position="153"/>
        <end position="178"/>
    </location>
</feature>
<accession>A0A0R1TGE6</accession>
<feature type="transmembrane region" description="Helical" evidence="6">
    <location>
        <begin position="7"/>
        <end position="24"/>
    </location>
</feature>
<proteinExistence type="inferred from homology"/>
<dbReference type="InterPro" id="IPR022791">
    <property type="entry name" value="L-PG_synthase/AglD"/>
</dbReference>
<dbReference type="Proteomes" id="UP000051048">
    <property type="component" value="Unassembled WGS sequence"/>
</dbReference>
<evidence type="ECO:0000256" key="3">
    <source>
        <dbReference type="ARBA" id="ARBA00022692"/>
    </source>
</evidence>
<evidence type="ECO:0000256" key="1">
    <source>
        <dbReference type="ARBA" id="ARBA00004651"/>
    </source>
</evidence>
<keyword evidence="6" id="KW-0046">Antibiotic resistance</keyword>
<gene>
    <name evidence="6" type="primary">mprF</name>
    <name evidence="7" type="ORF">FC36_GL000116</name>
</gene>
<feature type="transmembrane region" description="Helical" evidence="6">
    <location>
        <begin position="44"/>
        <end position="66"/>
    </location>
</feature>
<dbReference type="NCBIfam" id="TIGR00374">
    <property type="entry name" value="flippase-like domain"/>
    <property type="match status" value="1"/>
</dbReference>
<dbReference type="PATRIC" id="fig|1423740.3.peg.121"/>
<dbReference type="GO" id="GO:0046677">
    <property type="term" value="P:response to antibiotic"/>
    <property type="evidence" value="ECO:0007669"/>
    <property type="project" value="UniProtKB-KW"/>
</dbReference>
<dbReference type="AlphaFoldDB" id="A0A0R1TGE6"/>
<comment type="catalytic activity">
    <reaction evidence="6">
        <text>L-lysyl-tRNA(Lys) + a 1,2-diacyl-sn-glycero-3-phospho-(1'-sn-glycerol) = a 1,2-diacyl-sn-glycero-3-phospho-1'-(3'-O-L-lysyl)-sn-glycerol + tRNA(Lys)</text>
        <dbReference type="Rhea" id="RHEA:10668"/>
        <dbReference type="Rhea" id="RHEA-COMP:9696"/>
        <dbReference type="Rhea" id="RHEA-COMP:9697"/>
        <dbReference type="ChEBI" id="CHEBI:64716"/>
        <dbReference type="ChEBI" id="CHEBI:75792"/>
        <dbReference type="ChEBI" id="CHEBI:78442"/>
        <dbReference type="ChEBI" id="CHEBI:78529"/>
        <dbReference type="EC" id="2.3.2.3"/>
    </reaction>
</comment>
<feature type="transmembrane region" description="Helical" evidence="6">
    <location>
        <begin position="229"/>
        <end position="251"/>
    </location>
</feature>
<comment type="function">
    <text evidence="6">Catalyzes the transfer of a lysyl group from L-lysyl-tRNA(Lys) to membrane-bound phosphatidylglycerol (PG), which produces lysylphosphatidylglycerol (LPG), a major component of the bacterial membrane with a positive net charge. LPG synthesis contributes to bacterial virulence as it is involved in the resistance mechanism against cationic antimicrobial peptides (CAMP) produces by the host's immune system (defensins, cathelicidins) and by the competing microorganisms.</text>
</comment>
<feature type="transmembrane region" description="Helical" evidence="6">
    <location>
        <begin position="263"/>
        <end position="285"/>
    </location>
</feature>
<evidence type="ECO:0000256" key="6">
    <source>
        <dbReference type="RuleBase" id="RU363042"/>
    </source>
</evidence>
<comment type="similarity">
    <text evidence="6">Belongs to the LPG synthase family.</text>
</comment>
<dbReference type="GO" id="GO:0006629">
    <property type="term" value="P:lipid metabolic process"/>
    <property type="evidence" value="ECO:0007669"/>
    <property type="project" value="UniProtKB-KW"/>
</dbReference>
<name>A0A0R1TGE6_9LACO</name>
<evidence type="ECO:0000256" key="2">
    <source>
        <dbReference type="ARBA" id="ARBA00022475"/>
    </source>
</evidence>
<dbReference type="GO" id="GO:0005886">
    <property type="term" value="C:plasma membrane"/>
    <property type="evidence" value="ECO:0007669"/>
    <property type="project" value="UniProtKB-SubCell"/>
</dbReference>
<evidence type="ECO:0000256" key="5">
    <source>
        <dbReference type="ARBA" id="ARBA00023136"/>
    </source>
</evidence>
<organism evidence="7 8">
    <name type="scientific">Ligilactobacillus equi DSM 15833 = JCM 10991</name>
    <dbReference type="NCBI Taxonomy" id="1423740"/>
    <lineage>
        <taxon>Bacteria</taxon>
        <taxon>Bacillati</taxon>
        <taxon>Bacillota</taxon>
        <taxon>Bacilli</taxon>
        <taxon>Lactobacillales</taxon>
        <taxon>Lactobacillaceae</taxon>
        <taxon>Ligilactobacillus</taxon>
    </lineage>
</organism>
<keyword evidence="6" id="KW-0808">Transferase</keyword>
<protein>
    <recommendedName>
        <fullName evidence="6">Phosphatidylglycerol lysyltransferase</fullName>
        <ecNumber evidence="6">2.3.2.3</ecNumber>
    </recommendedName>
    <alternativeName>
        <fullName evidence="6">Lysylphosphatidylglycerol synthase</fullName>
    </alternativeName>
</protein>
<keyword evidence="2" id="KW-1003">Cell membrane</keyword>
<sequence>MTKKNKVVLALMVLLGLGIMLFSLRKVSLVALVASFDDLKWGWLLVAFGVMFLSLSFEATVVWLLVRKNHPAYPWLSALRVPLIEQLFNGITPFATGGQPAQIFALAQSGVDVGRASSAMILKFIVYQAMIVVNFIICLVLGFELVAAKIHVLVWFLVFGFLIHLGVIVGLLMVMFWYDFTKKIVHLTLWPVKAWGHNSEKYARLCQVWDEKLASFYEEGQLLKRNKKLLWQMSGLTLVQLALYYAIPYFILLSLGIDHANLVTVMVLHVLIVMVISLFPIPGGTGGAEYSFSMIFATFISQAPKLVLAMLLWRFVTYYFGMTLGIVALMISPQKSPTEKNSEKR</sequence>
<dbReference type="PANTHER" id="PTHR37693:SF1">
    <property type="entry name" value="INTEGRAL MEMBRANE PROTEIN"/>
    <property type="match status" value="1"/>
</dbReference>
<dbReference type="EMBL" id="AZFH01000068">
    <property type="protein sequence ID" value="KRL80182.1"/>
    <property type="molecule type" value="Genomic_DNA"/>
</dbReference>
<evidence type="ECO:0000256" key="4">
    <source>
        <dbReference type="ARBA" id="ARBA00022989"/>
    </source>
</evidence>